<name>A0A858RS42_9BACT</name>
<dbReference type="NCBIfam" id="TIGR00857">
    <property type="entry name" value="pyrC_multi"/>
    <property type="match status" value="1"/>
</dbReference>
<dbReference type="AlphaFoldDB" id="A0A858RS42"/>
<dbReference type="GO" id="GO:0005737">
    <property type="term" value="C:cytoplasm"/>
    <property type="evidence" value="ECO:0007669"/>
    <property type="project" value="TreeGrafter"/>
</dbReference>
<feature type="active site" evidence="6">
    <location>
        <position position="309"/>
    </location>
</feature>
<dbReference type="Gene3D" id="3.20.20.140">
    <property type="entry name" value="Metal-dependent hydrolases"/>
    <property type="match status" value="1"/>
</dbReference>
<keyword evidence="4 6" id="KW-0378">Hydrolase</keyword>
<keyword evidence="5 6" id="KW-0665">Pyrimidine biosynthesis</keyword>
<feature type="binding site" evidence="6">
    <location>
        <position position="309"/>
    </location>
    <ligand>
        <name>Zn(2+)</name>
        <dbReference type="ChEBI" id="CHEBI:29105"/>
        <label>1</label>
    </ligand>
</feature>
<dbReference type="InterPro" id="IPR032466">
    <property type="entry name" value="Metal_Hydrolase"/>
</dbReference>
<dbReference type="Proteomes" id="UP000501812">
    <property type="component" value="Chromosome"/>
</dbReference>
<dbReference type="PROSITE" id="PS00483">
    <property type="entry name" value="DIHYDROOROTASE_2"/>
    <property type="match status" value="1"/>
</dbReference>
<comment type="similarity">
    <text evidence="2 6">Belongs to the metallo-dependent hydrolases superfamily. DHOase family. Class I DHOase subfamily.</text>
</comment>
<feature type="binding site" evidence="6">
    <location>
        <position position="282"/>
    </location>
    <ligand>
        <name>substrate</name>
    </ligand>
</feature>
<dbReference type="Gene3D" id="2.30.40.10">
    <property type="entry name" value="Urease, subunit C, domain 1"/>
    <property type="match status" value="1"/>
</dbReference>
<dbReference type="GO" id="GO:0004151">
    <property type="term" value="F:dihydroorotase activity"/>
    <property type="evidence" value="ECO:0007669"/>
    <property type="project" value="UniProtKB-UniRule"/>
</dbReference>
<dbReference type="Pfam" id="PF12890">
    <property type="entry name" value="DHOase"/>
    <property type="match status" value="1"/>
</dbReference>
<dbReference type="InterPro" id="IPR050138">
    <property type="entry name" value="DHOase/Allantoinase_Hydrolase"/>
</dbReference>
<organism evidence="8 9">
    <name type="scientific">Luteolibacter luteus</name>
    <dbReference type="NCBI Taxonomy" id="2728835"/>
    <lineage>
        <taxon>Bacteria</taxon>
        <taxon>Pseudomonadati</taxon>
        <taxon>Verrucomicrobiota</taxon>
        <taxon>Verrucomicrobiia</taxon>
        <taxon>Verrucomicrobiales</taxon>
        <taxon>Verrucomicrobiaceae</taxon>
        <taxon>Luteolibacter</taxon>
    </lineage>
</organism>
<keyword evidence="9" id="KW-1185">Reference proteome</keyword>
<feature type="binding site" evidence="6">
    <location>
        <position position="65"/>
    </location>
    <ligand>
        <name>Zn(2+)</name>
        <dbReference type="ChEBI" id="CHEBI:29105"/>
        <label>1</label>
    </ligand>
</feature>
<dbReference type="EC" id="3.5.2.3" evidence="6"/>
<dbReference type="PANTHER" id="PTHR43668">
    <property type="entry name" value="ALLANTOINASE"/>
    <property type="match status" value="1"/>
</dbReference>
<evidence type="ECO:0000256" key="2">
    <source>
        <dbReference type="ARBA" id="ARBA00010286"/>
    </source>
</evidence>
<dbReference type="HAMAP" id="MF_00220_B">
    <property type="entry name" value="PyrC_classI_B"/>
    <property type="match status" value="1"/>
</dbReference>
<feature type="binding site" evidence="6">
    <location>
        <position position="313"/>
    </location>
    <ligand>
        <name>substrate</name>
    </ligand>
</feature>
<evidence type="ECO:0000256" key="5">
    <source>
        <dbReference type="ARBA" id="ARBA00022975"/>
    </source>
</evidence>
<evidence type="ECO:0000256" key="4">
    <source>
        <dbReference type="ARBA" id="ARBA00022801"/>
    </source>
</evidence>
<evidence type="ECO:0000256" key="3">
    <source>
        <dbReference type="ARBA" id="ARBA00022723"/>
    </source>
</evidence>
<feature type="binding site" evidence="6">
    <location>
        <position position="235"/>
    </location>
    <ligand>
        <name>Zn(2+)</name>
        <dbReference type="ChEBI" id="CHEBI:29105"/>
        <label>2</label>
    </ligand>
</feature>
<dbReference type="PANTHER" id="PTHR43668:SF2">
    <property type="entry name" value="ALLANTOINASE"/>
    <property type="match status" value="1"/>
</dbReference>
<comment type="cofactor">
    <cofactor evidence="6">
        <name>Zn(2+)</name>
        <dbReference type="ChEBI" id="CHEBI:29105"/>
    </cofactor>
    <text evidence="6">Binds 2 Zn(2+) ions per subunit.</text>
</comment>
<comment type="function">
    <text evidence="1 6">Catalyzes the reversible cyclization of carbamoyl aspartate to dihydroorotate.</text>
</comment>
<comment type="caution">
    <text evidence="6">Lacks conserved residue(s) required for the propagation of feature annotation.</text>
</comment>
<feature type="binding site" evidence="6">
    <location>
        <begin position="65"/>
        <end position="67"/>
    </location>
    <ligand>
        <name>substrate</name>
    </ligand>
</feature>
<keyword evidence="6" id="KW-0862">Zinc</keyword>
<dbReference type="UniPathway" id="UPA00070">
    <property type="reaction ID" value="UER00117"/>
</dbReference>
<dbReference type="GO" id="GO:0044205">
    <property type="term" value="P:'de novo' UMP biosynthetic process"/>
    <property type="evidence" value="ECO:0007669"/>
    <property type="project" value="UniProtKB-UniRule"/>
</dbReference>
<dbReference type="SUPFAM" id="SSF51338">
    <property type="entry name" value="Composite domain of metallo-dependent hydrolases"/>
    <property type="match status" value="1"/>
</dbReference>
<dbReference type="KEGG" id="luo:HHL09_25390"/>
<dbReference type="GO" id="GO:0004038">
    <property type="term" value="F:allantoinase activity"/>
    <property type="evidence" value="ECO:0007669"/>
    <property type="project" value="TreeGrafter"/>
</dbReference>
<proteinExistence type="inferred from homology"/>
<dbReference type="RefSeq" id="WP_169457456.1">
    <property type="nucleotide sequence ID" value="NZ_CP051774.1"/>
</dbReference>
<evidence type="ECO:0000256" key="6">
    <source>
        <dbReference type="HAMAP-Rule" id="MF_00220"/>
    </source>
</evidence>
<feature type="binding site" evidence="6">
    <location>
        <position position="182"/>
    </location>
    <ligand>
        <name>Zn(2+)</name>
        <dbReference type="ChEBI" id="CHEBI:29105"/>
        <label>2</label>
    </ligand>
</feature>
<evidence type="ECO:0000256" key="1">
    <source>
        <dbReference type="ARBA" id="ARBA00002368"/>
    </source>
</evidence>
<keyword evidence="3 6" id="KW-0479">Metal-binding</keyword>
<dbReference type="EMBL" id="CP051774">
    <property type="protein sequence ID" value="QJE98970.1"/>
    <property type="molecule type" value="Genomic_DNA"/>
</dbReference>
<gene>
    <name evidence="6" type="primary">pyrC</name>
    <name evidence="8" type="ORF">HHL09_25390</name>
</gene>
<dbReference type="InterPro" id="IPR011059">
    <property type="entry name" value="Metal-dep_hydrolase_composite"/>
</dbReference>
<dbReference type="InterPro" id="IPR024403">
    <property type="entry name" value="DHOase_cat"/>
</dbReference>
<feature type="binding site" evidence="6">
    <location>
        <position position="155"/>
    </location>
    <ligand>
        <name>Zn(2+)</name>
        <dbReference type="ChEBI" id="CHEBI:29105"/>
        <label>1</label>
    </ligand>
</feature>
<evidence type="ECO:0000259" key="7">
    <source>
        <dbReference type="Pfam" id="PF12890"/>
    </source>
</evidence>
<accession>A0A858RS42</accession>
<reference evidence="8 9" key="1">
    <citation type="submission" date="2020-04" db="EMBL/GenBank/DDBJ databases">
        <title>Luteolibacter sp. G-1-1-1 isolated from soil.</title>
        <authorList>
            <person name="Dahal R.H."/>
        </authorList>
    </citation>
    <scope>NUCLEOTIDE SEQUENCE [LARGE SCALE GENOMIC DNA]</scope>
    <source>
        <strain evidence="8 9">G-1-1-1</strain>
    </source>
</reference>
<sequence length="428" mass="46629">MSDVLLIRQVRVVSENSPAFQEADVLVEKGIIKQVAPGLTAPEGAKVIEGKNRLLMPAMFDAHVHFREPGFEAKEDIASGSEAAINGGITGIVMMPNTAPAIDSATVVKMVLDKAKAVSRIPIYTSGCITKGREGKELAAIDGMRALGVKMLTDDGDGVGDPAVLYRAMQYASEFGMFFASHCEVHELAGPRALNEGAMSYRLGIKGSPACAEEIMIDRDIRLAHATGAHIHIQHVSSKLGMETIKWWKDRGDVKVTAEVAPHHLMFRDEDIGNYDTHYKMNPPLRTAEDNAALLEGLKTGIFDLLATDHAPHTPFEKAQDFTSAPNGITGMDTALVSMFDRFVSRGELGWDVIVKRYSAEPRRLMGLEPVPVEEGGTAEFILFDPEGSTTFTAEFMKSKSRNTPFLDKTLKGSVDLVVFDGKVLLER</sequence>
<dbReference type="CDD" id="cd01317">
    <property type="entry name" value="DHOase_IIa"/>
    <property type="match status" value="1"/>
</dbReference>
<dbReference type="InterPro" id="IPR002195">
    <property type="entry name" value="Dihydroorotase_CS"/>
</dbReference>
<comment type="pathway">
    <text evidence="6">Pyrimidine metabolism; UMP biosynthesis via de novo pathway; (S)-dihydroorotate from bicarbonate: step 3/3.</text>
</comment>
<feature type="binding site" evidence="6">
    <location>
        <position position="97"/>
    </location>
    <ligand>
        <name>substrate</name>
    </ligand>
</feature>
<dbReference type="InterPro" id="IPR004722">
    <property type="entry name" value="DHOase"/>
</dbReference>
<feature type="binding site" evidence="6">
    <location>
        <position position="155"/>
    </location>
    <ligand>
        <name>Zn(2+)</name>
        <dbReference type="ChEBI" id="CHEBI:29105"/>
        <label>2</label>
    </ligand>
</feature>
<evidence type="ECO:0000313" key="8">
    <source>
        <dbReference type="EMBL" id="QJE98970.1"/>
    </source>
</evidence>
<dbReference type="GO" id="GO:0006145">
    <property type="term" value="P:purine nucleobase catabolic process"/>
    <property type="evidence" value="ECO:0007669"/>
    <property type="project" value="TreeGrafter"/>
</dbReference>
<feature type="domain" description="Dihydroorotase catalytic" evidence="7">
    <location>
        <begin position="53"/>
        <end position="239"/>
    </location>
</feature>
<dbReference type="SUPFAM" id="SSF51556">
    <property type="entry name" value="Metallo-dependent hydrolases"/>
    <property type="match status" value="1"/>
</dbReference>
<comment type="catalytic activity">
    <reaction evidence="6">
        <text>(S)-dihydroorotate + H2O = N-carbamoyl-L-aspartate + H(+)</text>
        <dbReference type="Rhea" id="RHEA:24296"/>
        <dbReference type="ChEBI" id="CHEBI:15377"/>
        <dbReference type="ChEBI" id="CHEBI:15378"/>
        <dbReference type="ChEBI" id="CHEBI:30864"/>
        <dbReference type="ChEBI" id="CHEBI:32814"/>
        <dbReference type="EC" id="3.5.2.3"/>
    </reaction>
</comment>
<protein>
    <recommendedName>
        <fullName evidence="6">Dihydroorotase</fullName>
        <shortName evidence="6">DHOase</shortName>
        <ecNumber evidence="6">3.5.2.3</ecNumber>
    </recommendedName>
</protein>
<feature type="binding site" evidence="6">
    <location>
        <position position="63"/>
    </location>
    <ligand>
        <name>Zn(2+)</name>
        <dbReference type="ChEBI" id="CHEBI:29105"/>
        <label>1</label>
    </ligand>
</feature>
<dbReference type="PROSITE" id="PS00482">
    <property type="entry name" value="DIHYDROOROTASE_1"/>
    <property type="match status" value="1"/>
</dbReference>
<evidence type="ECO:0000313" key="9">
    <source>
        <dbReference type="Proteomes" id="UP000501812"/>
    </source>
</evidence>
<dbReference type="GO" id="GO:0008270">
    <property type="term" value="F:zinc ion binding"/>
    <property type="evidence" value="ECO:0007669"/>
    <property type="project" value="UniProtKB-UniRule"/>
</dbReference>